<evidence type="ECO:0008006" key="8">
    <source>
        <dbReference type="Google" id="ProtNLM"/>
    </source>
</evidence>
<feature type="transmembrane region" description="Helical" evidence="5">
    <location>
        <begin position="191"/>
        <end position="213"/>
    </location>
</feature>
<feature type="transmembrane region" description="Helical" evidence="5">
    <location>
        <begin position="153"/>
        <end position="179"/>
    </location>
</feature>
<dbReference type="PANTHER" id="PTHR23507">
    <property type="entry name" value="ZGC:174356"/>
    <property type="match status" value="1"/>
</dbReference>
<evidence type="ECO:0000256" key="4">
    <source>
        <dbReference type="ARBA" id="ARBA00023136"/>
    </source>
</evidence>
<dbReference type="Pfam" id="PF07690">
    <property type="entry name" value="MFS_1"/>
    <property type="match status" value="1"/>
</dbReference>
<keyword evidence="4 5" id="KW-0472">Membrane</keyword>
<evidence type="ECO:0000256" key="2">
    <source>
        <dbReference type="ARBA" id="ARBA00022692"/>
    </source>
</evidence>
<feature type="transmembrane region" description="Helical" evidence="5">
    <location>
        <begin position="414"/>
        <end position="440"/>
    </location>
</feature>
<evidence type="ECO:0000313" key="6">
    <source>
        <dbReference type="EnsemblMetazoa" id="XP_050507796.1"/>
    </source>
</evidence>
<dbReference type="GeneID" id="126885316"/>
<dbReference type="Gene3D" id="1.20.1250.20">
    <property type="entry name" value="MFS general substrate transporter like domains"/>
    <property type="match status" value="1"/>
</dbReference>
<feature type="transmembrane region" description="Helical" evidence="5">
    <location>
        <begin position="225"/>
        <end position="245"/>
    </location>
</feature>
<reference evidence="6" key="1">
    <citation type="submission" date="2025-05" db="UniProtKB">
        <authorList>
            <consortium name="EnsemblMetazoa"/>
        </authorList>
    </citation>
    <scope>IDENTIFICATION</scope>
</reference>
<accession>A0ABM5KC77</accession>
<dbReference type="SUPFAM" id="SSF103473">
    <property type="entry name" value="MFS general substrate transporter"/>
    <property type="match status" value="1"/>
</dbReference>
<feature type="transmembrane region" description="Helical" evidence="5">
    <location>
        <begin position="379"/>
        <end position="402"/>
    </location>
</feature>
<dbReference type="Proteomes" id="UP001652700">
    <property type="component" value="Unplaced"/>
</dbReference>
<feature type="transmembrane region" description="Helical" evidence="5">
    <location>
        <begin position="99"/>
        <end position="116"/>
    </location>
</feature>
<feature type="transmembrane region" description="Helical" evidence="5">
    <location>
        <begin position="27"/>
        <end position="45"/>
    </location>
</feature>
<evidence type="ECO:0000256" key="5">
    <source>
        <dbReference type="SAM" id="Phobius"/>
    </source>
</evidence>
<dbReference type="RefSeq" id="XP_050507796.1">
    <property type="nucleotide sequence ID" value="XM_050651839.1"/>
</dbReference>
<dbReference type="InterPro" id="IPR011701">
    <property type="entry name" value="MFS"/>
</dbReference>
<organism evidence="6 7">
    <name type="scientific">Diabrotica virgifera virgifera</name>
    <name type="common">western corn rootworm</name>
    <dbReference type="NCBI Taxonomy" id="50390"/>
    <lineage>
        <taxon>Eukaryota</taxon>
        <taxon>Metazoa</taxon>
        <taxon>Ecdysozoa</taxon>
        <taxon>Arthropoda</taxon>
        <taxon>Hexapoda</taxon>
        <taxon>Insecta</taxon>
        <taxon>Pterygota</taxon>
        <taxon>Neoptera</taxon>
        <taxon>Endopterygota</taxon>
        <taxon>Coleoptera</taxon>
        <taxon>Polyphaga</taxon>
        <taxon>Cucujiformia</taxon>
        <taxon>Chrysomeloidea</taxon>
        <taxon>Chrysomelidae</taxon>
        <taxon>Galerucinae</taxon>
        <taxon>Diabroticina</taxon>
        <taxon>Diabroticites</taxon>
        <taxon>Diabrotica</taxon>
    </lineage>
</organism>
<protein>
    <recommendedName>
        <fullName evidence="8">Proton-coupled folate transporter-like</fullName>
    </recommendedName>
</protein>
<comment type="subcellular location">
    <subcellularLocation>
        <location evidence="1">Membrane</location>
        <topology evidence="1">Multi-pass membrane protein</topology>
    </subcellularLocation>
</comment>
<keyword evidence="7" id="KW-1185">Reference proteome</keyword>
<name>A0ABM5KC77_DIAVI</name>
<dbReference type="EnsemblMetazoa" id="XM_050651839.1">
    <property type="protein sequence ID" value="XP_050507796.1"/>
    <property type="gene ID" value="LOC126885316"/>
</dbReference>
<evidence type="ECO:0000313" key="7">
    <source>
        <dbReference type="Proteomes" id="UP001652700"/>
    </source>
</evidence>
<keyword evidence="2 5" id="KW-0812">Transmembrane</keyword>
<dbReference type="InterPro" id="IPR036259">
    <property type="entry name" value="MFS_trans_sf"/>
</dbReference>
<feature type="transmembrane region" description="Helical" evidence="5">
    <location>
        <begin position="355"/>
        <end position="373"/>
    </location>
</feature>
<evidence type="ECO:0000256" key="3">
    <source>
        <dbReference type="ARBA" id="ARBA00022989"/>
    </source>
</evidence>
<keyword evidence="3 5" id="KW-1133">Transmembrane helix</keyword>
<dbReference type="PANTHER" id="PTHR23507:SF37">
    <property type="entry name" value="GH08173P"/>
    <property type="match status" value="1"/>
</dbReference>
<feature type="transmembrane region" description="Helical" evidence="5">
    <location>
        <begin position="446"/>
        <end position="466"/>
    </location>
</feature>
<feature type="transmembrane region" description="Helical" evidence="5">
    <location>
        <begin position="123"/>
        <end position="141"/>
    </location>
</feature>
<sequence length="499" mass="56823">MKLQEYPELNKMDEPATTRYSNKFLHYFKYVTVEPTMLLYMMAFMTTNVAEQSFYVYKTCTINHGYNKTICDNINAPEYKNISKEVQASTAKFHVWNNIAGHVTPIILALFIGAWSDKRGRKLPLLIGLFGKLIFSLMIIVNTLQPSWPVEYVVFTATLPSALTGADVTIFATAFAYLVDVSSVSNRTMRVTILEVCYLASMPLGIAFGAYLFKFVFNRSYTYMFVVNSILMVLAILYTSLRLSWRSNSMQRPLSEASNKFLDFFDYNHAVSTFGMLSQYRPGNKRTYLWLLLIMMALYTFQRNERDIMLGYCYLTFHWNDGQYSIFKTIQSGLQDIILLLAIPIMSKIFKWRDTIIIMIGAIAHVMGRIFYSTAVDPYVFYIGGVFAAVGPIVAPVIRSLVSKTVSTSEKGKAFAVLAVADNAVPLIAGTSYNALYYFVLPYNPGYVFFLTIATQIGVFLLATYIHSRTHRNEFEIEIPPPKPILHTENDLLQEPNLE</sequence>
<proteinExistence type="predicted"/>
<evidence type="ECO:0000256" key="1">
    <source>
        <dbReference type="ARBA" id="ARBA00004141"/>
    </source>
</evidence>